<accession>A0ABT9EJR4</accession>
<dbReference type="Pfam" id="PF00149">
    <property type="entry name" value="Metallophos"/>
    <property type="match status" value="1"/>
</dbReference>
<evidence type="ECO:0000256" key="1">
    <source>
        <dbReference type="ARBA" id="ARBA00022723"/>
    </source>
</evidence>
<dbReference type="InterPro" id="IPR029052">
    <property type="entry name" value="Metallo-depent_PP-like"/>
</dbReference>
<evidence type="ECO:0000259" key="3">
    <source>
        <dbReference type="Pfam" id="PF00149"/>
    </source>
</evidence>
<evidence type="ECO:0000313" key="5">
    <source>
        <dbReference type="Proteomes" id="UP001230685"/>
    </source>
</evidence>
<gene>
    <name evidence="4" type="ORF">Q5H91_08105</name>
</gene>
<dbReference type="RefSeq" id="WP_305172887.1">
    <property type="nucleotide sequence ID" value="NZ_JAUUDS010000003.1"/>
</dbReference>
<evidence type="ECO:0000313" key="4">
    <source>
        <dbReference type="EMBL" id="MDP1027171.1"/>
    </source>
</evidence>
<sequence length="290" mass="30258">MTRRRLLPRLFLLVVPLLIAGVALVGFLNARADPVVRRATVLLPDWPANAKPVTVALLSDVHIGSMAMDTGRLSRIVGEVNALHPDLIVLAGDFINGHDPVEGRAYAAALTRPLARLSAPLGVIAVLGNHDHSAAPAAVTRGLQAAGITVLANRSVRRGPLVVAGIDDGYTGHAVTGPPLAAARAMGGPLLVVSHGPDVLPLLPADSAPLVLMGHTHCGQVVLPGDLFVSKAIDTGERLFDPRYRCGLVRDPGRLSIVTAGLGTSRLPIRFGAPPDLWLVRLRGSAGRGD</sequence>
<dbReference type="InterPro" id="IPR051158">
    <property type="entry name" value="Metallophosphoesterase_sf"/>
</dbReference>
<name>A0ABT9EJR4_9SPHN</name>
<dbReference type="InterPro" id="IPR004843">
    <property type="entry name" value="Calcineurin-like_PHP"/>
</dbReference>
<feature type="domain" description="Calcineurin-like phosphoesterase" evidence="3">
    <location>
        <begin position="54"/>
        <end position="218"/>
    </location>
</feature>
<dbReference type="Gene3D" id="3.60.21.10">
    <property type="match status" value="1"/>
</dbReference>
<dbReference type="PANTHER" id="PTHR31302">
    <property type="entry name" value="TRANSMEMBRANE PROTEIN WITH METALLOPHOSPHOESTERASE DOMAIN-RELATED"/>
    <property type="match status" value="1"/>
</dbReference>
<keyword evidence="1" id="KW-0479">Metal-binding</keyword>
<proteinExistence type="predicted"/>
<organism evidence="4 5">
    <name type="scientific">Sphingomonas aurea</name>
    <dbReference type="NCBI Taxonomy" id="3063994"/>
    <lineage>
        <taxon>Bacteria</taxon>
        <taxon>Pseudomonadati</taxon>
        <taxon>Pseudomonadota</taxon>
        <taxon>Alphaproteobacteria</taxon>
        <taxon>Sphingomonadales</taxon>
        <taxon>Sphingomonadaceae</taxon>
        <taxon>Sphingomonas</taxon>
    </lineage>
</organism>
<reference evidence="4 5" key="1">
    <citation type="submission" date="2023-07" db="EMBL/GenBank/DDBJ databases">
        <authorList>
            <person name="Kim M.K."/>
        </authorList>
    </citation>
    <scope>NUCLEOTIDE SEQUENCE [LARGE SCALE GENOMIC DNA]</scope>
    <source>
        <strain evidence="4 5">KR1UV-12</strain>
    </source>
</reference>
<dbReference type="EMBL" id="JAUUDS010000003">
    <property type="protein sequence ID" value="MDP1027171.1"/>
    <property type="molecule type" value="Genomic_DNA"/>
</dbReference>
<protein>
    <submittedName>
        <fullName evidence="4">Metallophosphoesterase</fullName>
    </submittedName>
</protein>
<comment type="caution">
    <text evidence="4">The sequence shown here is derived from an EMBL/GenBank/DDBJ whole genome shotgun (WGS) entry which is preliminary data.</text>
</comment>
<dbReference type="Proteomes" id="UP001230685">
    <property type="component" value="Unassembled WGS sequence"/>
</dbReference>
<keyword evidence="2" id="KW-0378">Hydrolase</keyword>
<evidence type="ECO:0000256" key="2">
    <source>
        <dbReference type="ARBA" id="ARBA00022801"/>
    </source>
</evidence>
<dbReference type="SUPFAM" id="SSF56300">
    <property type="entry name" value="Metallo-dependent phosphatases"/>
    <property type="match status" value="1"/>
</dbReference>
<dbReference type="PANTHER" id="PTHR31302:SF31">
    <property type="entry name" value="PHOSPHODIESTERASE YAEI"/>
    <property type="match status" value="1"/>
</dbReference>
<keyword evidence="5" id="KW-1185">Reference proteome</keyword>